<accession>A0A8J1XFF0</accession>
<dbReference type="EC" id="2.7.1.183" evidence="2"/>
<name>A0A8J1XFF0_OWEFU</name>
<sequence length="341" mass="40204">MFTLQGLQRLWLFLSNFIILPCLIGIATWYVLLPEVELECIDDFANKGDLVCKPKCQKGYFSLPDMENCRRWLGCKEISKIKEKWILGQGIVKNAHLGSWRNHSVVLNKLRFEDYRSDFNHGLKMLKKLSPSPFIVQFLGSCSDVYVTEFHRHGSLSNLEDLFISNEIFRKYDTRKYRFRTAIRYVEILDYLHNSPIGTRVMCDSNDIKKTVSQYLITDDLRMVVNDLDALPLVNHTKNLLIKCGNRELFGDFVAPEQKWPFDKNDKFDNDKMPGYDEKTDIWKIPDVFKHLISDTKGADSLKYYLFDIHKKCKSKDPKKRPSTKEILKQYYKVWKKYYDS</sequence>
<dbReference type="Gene3D" id="1.10.510.10">
    <property type="entry name" value="Transferase(Phosphotransferase) domain 1"/>
    <property type="match status" value="1"/>
</dbReference>
<dbReference type="GO" id="GO:0006493">
    <property type="term" value="P:protein O-linked glycosylation"/>
    <property type="evidence" value="ECO:0007669"/>
    <property type="project" value="InterPro"/>
</dbReference>
<organism evidence="17 18">
    <name type="scientific">Owenia fusiformis</name>
    <name type="common">Polychaete worm</name>
    <dbReference type="NCBI Taxonomy" id="6347"/>
    <lineage>
        <taxon>Eukaryota</taxon>
        <taxon>Metazoa</taxon>
        <taxon>Spiralia</taxon>
        <taxon>Lophotrochozoa</taxon>
        <taxon>Annelida</taxon>
        <taxon>Polychaeta</taxon>
        <taxon>Sedentaria</taxon>
        <taxon>Canalipalpata</taxon>
        <taxon>Sabellida</taxon>
        <taxon>Oweniida</taxon>
        <taxon>Oweniidae</taxon>
        <taxon>Owenia</taxon>
    </lineage>
</organism>
<evidence type="ECO:0000256" key="5">
    <source>
        <dbReference type="ARBA" id="ARBA00022692"/>
    </source>
</evidence>
<keyword evidence="8" id="KW-0256">Endoplasmic reticulum</keyword>
<evidence type="ECO:0000256" key="4">
    <source>
        <dbReference type="ARBA" id="ARBA00022679"/>
    </source>
</evidence>
<dbReference type="EMBL" id="CAIIXF020000005">
    <property type="protein sequence ID" value="CAH1785093.1"/>
    <property type="molecule type" value="Genomic_DNA"/>
</dbReference>
<keyword evidence="10" id="KW-0735">Signal-anchor</keyword>
<evidence type="ECO:0000256" key="10">
    <source>
        <dbReference type="ARBA" id="ARBA00022968"/>
    </source>
</evidence>
<evidence type="ECO:0000256" key="6">
    <source>
        <dbReference type="ARBA" id="ARBA00022741"/>
    </source>
</evidence>
<keyword evidence="7" id="KW-0418">Kinase</keyword>
<dbReference type="GO" id="GO:0016773">
    <property type="term" value="F:phosphotransferase activity, alcohol group as acceptor"/>
    <property type="evidence" value="ECO:0007669"/>
    <property type="project" value="TreeGrafter"/>
</dbReference>
<dbReference type="GO" id="GO:0019200">
    <property type="term" value="F:carbohydrate kinase activity"/>
    <property type="evidence" value="ECO:0007669"/>
    <property type="project" value="InterPro"/>
</dbReference>
<dbReference type="SUPFAM" id="SSF56112">
    <property type="entry name" value="Protein kinase-like (PK-like)"/>
    <property type="match status" value="1"/>
</dbReference>
<comment type="catalytic activity">
    <reaction evidence="14">
        <text>3-O-[beta-D-GalNAc-(1-&gt;3)-beta-D-GlcNAc-(1-&gt;4)-alpha-D-Man]-L-Thr-[protein] + ATP = 3-O-[beta-D-GalNAc-(1-&gt;3)-beta-D-GlcNAc-(1-&gt;4)-(O-6-P-alpha-D-Man)]-Thr-[protein] + ADP + H(+)</text>
        <dbReference type="Rhea" id="RHEA:52616"/>
        <dbReference type="Rhea" id="RHEA-COMP:13308"/>
        <dbReference type="Rhea" id="RHEA-COMP:13309"/>
        <dbReference type="ChEBI" id="CHEBI:15378"/>
        <dbReference type="ChEBI" id="CHEBI:30616"/>
        <dbReference type="ChEBI" id="CHEBI:136709"/>
        <dbReference type="ChEBI" id="CHEBI:136710"/>
        <dbReference type="ChEBI" id="CHEBI:456216"/>
        <dbReference type="EC" id="2.7.1.183"/>
    </reaction>
</comment>
<keyword evidence="11" id="KW-1133">Transmembrane helix</keyword>
<evidence type="ECO:0000256" key="2">
    <source>
        <dbReference type="ARBA" id="ARBA00011932"/>
    </source>
</evidence>
<keyword evidence="12" id="KW-0472">Membrane</keyword>
<comment type="caution">
    <text evidence="17">The sequence shown here is derived from an EMBL/GenBank/DDBJ whole genome shotgun (WGS) entry which is preliminary data.</text>
</comment>
<dbReference type="InterPro" id="IPR011009">
    <property type="entry name" value="Kinase-like_dom_sf"/>
</dbReference>
<dbReference type="Proteomes" id="UP000749559">
    <property type="component" value="Unassembled WGS sequence"/>
</dbReference>
<evidence type="ECO:0000313" key="18">
    <source>
        <dbReference type="Proteomes" id="UP000749559"/>
    </source>
</evidence>
<keyword evidence="5" id="KW-0812">Transmembrane</keyword>
<evidence type="ECO:0000256" key="16">
    <source>
        <dbReference type="ARBA" id="ARBA00030430"/>
    </source>
</evidence>
<evidence type="ECO:0000256" key="8">
    <source>
        <dbReference type="ARBA" id="ARBA00022824"/>
    </source>
</evidence>
<dbReference type="PANTHER" id="PTHR22618">
    <property type="entry name" value="PROTEIN O-MANNOSE KINASE"/>
    <property type="match status" value="1"/>
</dbReference>
<keyword evidence="9" id="KW-0067">ATP-binding</keyword>
<reference evidence="17" key="1">
    <citation type="submission" date="2022-03" db="EMBL/GenBank/DDBJ databases">
        <authorList>
            <person name="Martin C."/>
        </authorList>
    </citation>
    <scope>NUCLEOTIDE SEQUENCE</scope>
</reference>
<dbReference type="GO" id="GO:0005789">
    <property type="term" value="C:endoplasmic reticulum membrane"/>
    <property type="evidence" value="ECO:0007669"/>
    <property type="project" value="UniProtKB-SubCell"/>
</dbReference>
<evidence type="ECO:0000256" key="7">
    <source>
        <dbReference type="ARBA" id="ARBA00022777"/>
    </source>
</evidence>
<keyword evidence="18" id="KW-1185">Reference proteome</keyword>
<keyword evidence="6" id="KW-0547">Nucleotide-binding</keyword>
<evidence type="ECO:0000256" key="1">
    <source>
        <dbReference type="ARBA" id="ARBA00004648"/>
    </source>
</evidence>
<evidence type="ECO:0000256" key="11">
    <source>
        <dbReference type="ARBA" id="ARBA00022989"/>
    </source>
</evidence>
<dbReference type="OrthoDB" id="4062651at2759"/>
<evidence type="ECO:0000256" key="12">
    <source>
        <dbReference type="ARBA" id="ARBA00023136"/>
    </source>
</evidence>
<comment type="subcellular location">
    <subcellularLocation>
        <location evidence="1">Endoplasmic reticulum membrane</location>
        <topology evidence="1">Single-pass type II membrane protein</topology>
    </subcellularLocation>
</comment>
<protein>
    <recommendedName>
        <fullName evidence="3">Protein O-mannose kinase</fullName>
        <ecNumber evidence="2">2.7.1.183</ecNumber>
    </recommendedName>
    <alternativeName>
        <fullName evidence="16">Protein kinase-like protein SgK196</fullName>
    </alternativeName>
    <alternativeName>
        <fullName evidence="15">Sugen kinase 196</fullName>
    </alternativeName>
</protein>
<gene>
    <name evidence="17" type="ORF">OFUS_LOCUS11199</name>
</gene>
<evidence type="ECO:0000256" key="14">
    <source>
        <dbReference type="ARBA" id="ARBA00029343"/>
    </source>
</evidence>
<dbReference type="FunFam" id="1.10.510.10:FF:000464">
    <property type="entry name" value="Protein O-mannose kinase"/>
    <property type="match status" value="1"/>
</dbReference>
<proteinExistence type="predicted"/>
<dbReference type="PANTHER" id="PTHR22618:SF2">
    <property type="entry name" value="PROTEIN O-MANNOSE KINASE"/>
    <property type="match status" value="1"/>
</dbReference>
<evidence type="ECO:0000313" key="17">
    <source>
        <dbReference type="EMBL" id="CAH1785093.1"/>
    </source>
</evidence>
<evidence type="ECO:0000256" key="13">
    <source>
        <dbReference type="ARBA" id="ARBA00025665"/>
    </source>
</evidence>
<dbReference type="GO" id="GO:0005524">
    <property type="term" value="F:ATP binding"/>
    <property type="evidence" value="ECO:0007669"/>
    <property type="project" value="UniProtKB-KW"/>
</dbReference>
<dbReference type="InterPro" id="IPR039318">
    <property type="entry name" value="POMK"/>
</dbReference>
<evidence type="ECO:0000256" key="15">
    <source>
        <dbReference type="ARBA" id="ARBA00030304"/>
    </source>
</evidence>
<dbReference type="AlphaFoldDB" id="A0A8J1XFF0"/>
<comment type="function">
    <text evidence="13">Protein O-mannose kinase that specifically mediates phosphorylation at the 6-position of an O-mannose of the trisaccharide (N-acetylgalactosamine (GalNAc)-beta-1,3-N-acetylglucosamine (GlcNAc)-beta-1,4-mannose) to generate phosphorylated O-mannosyl trisaccharide (N-acetylgalactosamine-beta-1,3-N-acetylglucosamine-beta-1,4-(phosphate-6-)mannose). Phosphorylated O-mannosyl trisaccharide is a carbohydrate structure present in alpha-dystroglycan (DAG1), which is required for binding laminin G-like domain-containing extracellular proteins with high affinity. Only shows kinase activity when the GalNAc-beta-3-GlcNAc-beta-terminus is linked to the 4-position of O-mannose, suggesting that this disaccharide serves as the substrate recognition motif.</text>
</comment>
<evidence type="ECO:0000256" key="3">
    <source>
        <dbReference type="ARBA" id="ARBA00015906"/>
    </source>
</evidence>
<evidence type="ECO:0000256" key="9">
    <source>
        <dbReference type="ARBA" id="ARBA00022840"/>
    </source>
</evidence>
<keyword evidence="4" id="KW-0808">Transferase</keyword>